<evidence type="ECO:0000313" key="4">
    <source>
        <dbReference type="Proteomes" id="UP000289437"/>
    </source>
</evidence>
<evidence type="ECO:0000256" key="1">
    <source>
        <dbReference type="SAM" id="SignalP"/>
    </source>
</evidence>
<comment type="caution">
    <text evidence="3">The sequence shown here is derived from an EMBL/GenBank/DDBJ whole genome shotgun (WGS) entry which is preliminary data.</text>
</comment>
<keyword evidence="1" id="KW-0732">Signal</keyword>
<feature type="domain" description="VWFA" evidence="2">
    <location>
        <begin position="120"/>
        <end position="290"/>
    </location>
</feature>
<accession>A0A4Q0T599</accession>
<feature type="chain" id="PRO_5020383707" description="VWFA domain-containing protein" evidence="1">
    <location>
        <begin position="24"/>
        <end position="354"/>
    </location>
</feature>
<feature type="signal peptide" evidence="1">
    <location>
        <begin position="1"/>
        <end position="23"/>
    </location>
</feature>
<dbReference type="InterPro" id="IPR002035">
    <property type="entry name" value="VWF_A"/>
</dbReference>
<dbReference type="AlphaFoldDB" id="A0A4Q0T599"/>
<keyword evidence="4" id="KW-1185">Reference proteome</keyword>
<dbReference type="SMART" id="SM00327">
    <property type="entry name" value="VWA"/>
    <property type="match status" value="1"/>
</dbReference>
<dbReference type="InterPro" id="IPR017802">
    <property type="entry name" value="VWFA-rel_acidobac-type"/>
</dbReference>
<dbReference type="RefSeq" id="WP_128911435.1">
    <property type="nucleotide sequence ID" value="NZ_RDSM01000001.1"/>
</dbReference>
<dbReference type="InterPro" id="IPR036465">
    <property type="entry name" value="vWFA_dom_sf"/>
</dbReference>
<organism evidence="3 4">
    <name type="scientific">Granulicella sibirica</name>
    <dbReference type="NCBI Taxonomy" id="2479048"/>
    <lineage>
        <taxon>Bacteria</taxon>
        <taxon>Pseudomonadati</taxon>
        <taxon>Acidobacteriota</taxon>
        <taxon>Terriglobia</taxon>
        <taxon>Terriglobales</taxon>
        <taxon>Acidobacteriaceae</taxon>
        <taxon>Granulicella</taxon>
    </lineage>
</organism>
<evidence type="ECO:0000259" key="2">
    <source>
        <dbReference type="PROSITE" id="PS50234"/>
    </source>
</evidence>
<dbReference type="NCBIfam" id="TIGR03436">
    <property type="entry name" value="acidobact_VWFA"/>
    <property type="match status" value="1"/>
</dbReference>
<dbReference type="OrthoDB" id="112889at2"/>
<evidence type="ECO:0000313" key="3">
    <source>
        <dbReference type="EMBL" id="RXH57238.1"/>
    </source>
</evidence>
<dbReference type="SUPFAM" id="SSF53300">
    <property type="entry name" value="vWA-like"/>
    <property type="match status" value="1"/>
</dbReference>
<name>A0A4Q0T599_9BACT</name>
<reference evidence="3 4" key="1">
    <citation type="submission" date="2018-11" db="EMBL/GenBank/DDBJ databases">
        <authorList>
            <person name="Mardanov A.V."/>
            <person name="Ravin N.V."/>
            <person name="Dedysh S.N."/>
        </authorList>
    </citation>
    <scope>NUCLEOTIDE SEQUENCE [LARGE SCALE GENOMIC DNA]</scope>
    <source>
        <strain evidence="3 4">AF10</strain>
    </source>
</reference>
<dbReference type="EMBL" id="RDSM01000001">
    <property type="protein sequence ID" value="RXH57238.1"/>
    <property type="molecule type" value="Genomic_DNA"/>
</dbReference>
<dbReference type="Proteomes" id="UP000289437">
    <property type="component" value="Unassembled WGS sequence"/>
</dbReference>
<proteinExistence type="predicted"/>
<gene>
    <name evidence="3" type="ORF">GRAN_0548</name>
</gene>
<dbReference type="Pfam" id="PF13519">
    <property type="entry name" value="VWA_2"/>
    <property type="match status" value="1"/>
</dbReference>
<sequence>MFRNKCISLCALSLLFGGVTVTAQEDASRLRVQVVLVQLNIAVTDSHGNYVAGLKPEDFEIVEDNITEKMATFEEGNEPTRRILTSAPLQAPSQDVATMPGAGATLPDVADRQQKIPGANVFILFDTSNYMYRGFVYAQDSIADFVRSLDSVSKLALYSYSRDLSRVTPLTPDRSQILHGVRYTVAGDNAALYNSLLLTVKDAAPLSGRKAIVVFSNGPDNASLVPPEDIAELAQSTGTIIYMISTRAAQAEPISTAVFERMSKATGGKAYFSKDWRDEKDAFASIRDDLAHLYTLSYYPQFNANHGWRKITVKLVGKDKQKYHIRTREGYRVIQQTQKPSEGASFASAESATK</sequence>
<dbReference type="PROSITE" id="PS50234">
    <property type="entry name" value="VWFA"/>
    <property type="match status" value="1"/>
</dbReference>
<protein>
    <recommendedName>
        <fullName evidence="2">VWFA domain-containing protein</fullName>
    </recommendedName>
</protein>
<reference evidence="4" key="2">
    <citation type="submission" date="2019-02" db="EMBL/GenBank/DDBJ databases">
        <title>Granulicella sibirica sp. nov., a psychrotolerant acidobacterium isolated from an organic soil layer in forested tundra, West Siberia.</title>
        <authorList>
            <person name="Oshkin I.Y."/>
            <person name="Kulichevskaya I.S."/>
            <person name="Rijpstra W.I.C."/>
            <person name="Sinninghe Damste J.S."/>
            <person name="Rakitin A.L."/>
            <person name="Ravin N.V."/>
            <person name="Dedysh S.N."/>
        </authorList>
    </citation>
    <scope>NUCLEOTIDE SEQUENCE [LARGE SCALE GENOMIC DNA]</scope>
    <source>
        <strain evidence="4">AF10</strain>
    </source>
</reference>
<dbReference type="Gene3D" id="3.40.50.410">
    <property type="entry name" value="von Willebrand factor, type A domain"/>
    <property type="match status" value="1"/>
</dbReference>